<dbReference type="RefSeq" id="WP_163764411.1">
    <property type="nucleotide sequence ID" value="NZ_JAAGYR010000009.1"/>
</dbReference>
<dbReference type="InterPro" id="IPR003806">
    <property type="entry name" value="ATP-grasp_PylC-type"/>
</dbReference>
<dbReference type="EMBL" id="JAAGYR010000009">
    <property type="protein sequence ID" value="NEN75827.1"/>
    <property type="molecule type" value="Genomic_DNA"/>
</dbReference>
<comment type="caution">
    <text evidence="6">The sequence shown here is derived from an EMBL/GenBank/DDBJ whole genome shotgun (WGS) entry which is preliminary data.</text>
</comment>
<organism evidence="6 7">
    <name type="scientific">Pelistega ratti</name>
    <dbReference type="NCBI Taxonomy" id="2652177"/>
    <lineage>
        <taxon>Bacteria</taxon>
        <taxon>Pseudomonadati</taxon>
        <taxon>Pseudomonadota</taxon>
        <taxon>Betaproteobacteria</taxon>
        <taxon>Burkholderiales</taxon>
        <taxon>Alcaligenaceae</taxon>
        <taxon>Pelistega</taxon>
    </lineage>
</organism>
<evidence type="ECO:0000256" key="4">
    <source>
        <dbReference type="PROSITE-ProRule" id="PRU00409"/>
    </source>
</evidence>
<evidence type="ECO:0000256" key="3">
    <source>
        <dbReference type="ARBA" id="ARBA00022840"/>
    </source>
</evidence>
<keyword evidence="7" id="KW-1185">Reference proteome</keyword>
<dbReference type="GO" id="GO:0046872">
    <property type="term" value="F:metal ion binding"/>
    <property type="evidence" value="ECO:0007669"/>
    <property type="project" value="InterPro"/>
</dbReference>
<keyword evidence="3 4" id="KW-0067">ATP-binding</keyword>
<feature type="domain" description="ATP-grasp" evidence="5">
    <location>
        <begin position="111"/>
        <end position="303"/>
    </location>
</feature>
<evidence type="ECO:0000259" key="5">
    <source>
        <dbReference type="PROSITE" id="PS50975"/>
    </source>
</evidence>
<proteinExistence type="predicted"/>
<dbReference type="GO" id="GO:0016874">
    <property type="term" value="F:ligase activity"/>
    <property type="evidence" value="ECO:0007669"/>
    <property type="project" value="UniProtKB-KW"/>
</dbReference>
<protein>
    <submittedName>
        <fullName evidence="6">ATP-grasp domain-containing protein</fullName>
    </submittedName>
</protein>
<evidence type="ECO:0000256" key="1">
    <source>
        <dbReference type="ARBA" id="ARBA00022598"/>
    </source>
</evidence>
<name>A0A6L9Y7L9_9BURK</name>
<dbReference type="PANTHER" id="PTHR43585">
    <property type="entry name" value="FUMIPYRROLE BIOSYNTHESIS PROTEIN C"/>
    <property type="match status" value="1"/>
</dbReference>
<gene>
    <name evidence="6" type="ORF">F9B74_05745</name>
</gene>
<dbReference type="Pfam" id="PF02655">
    <property type="entry name" value="ATP-grasp_3"/>
    <property type="match status" value="1"/>
</dbReference>
<keyword evidence="2 4" id="KW-0547">Nucleotide-binding</keyword>
<dbReference type="GO" id="GO:0005524">
    <property type="term" value="F:ATP binding"/>
    <property type="evidence" value="ECO:0007669"/>
    <property type="project" value="UniProtKB-UniRule"/>
</dbReference>
<evidence type="ECO:0000313" key="7">
    <source>
        <dbReference type="Proteomes" id="UP000477651"/>
    </source>
</evidence>
<evidence type="ECO:0000256" key="2">
    <source>
        <dbReference type="ARBA" id="ARBA00022741"/>
    </source>
</evidence>
<dbReference type="InterPro" id="IPR011761">
    <property type="entry name" value="ATP-grasp"/>
</dbReference>
<reference evidence="6 7" key="1">
    <citation type="submission" date="2020-02" db="EMBL/GenBank/DDBJ databases">
        <title>Pelistega sp. NLN82 were isolated from wild rodents of the Hainan Island.</title>
        <authorList>
            <person name="Niu N."/>
            <person name="Zhou J."/>
        </authorList>
    </citation>
    <scope>NUCLEOTIDE SEQUENCE [LARGE SCALE GENOMIC DNA]</scope>
    <source>
        <strain evidence="6 7">NLN82</strain>
    </source>
</reference>
<dbReference type="Proteomes" id="UP000477651">
    <property type="component" value="Unassembled WGS sequence"/>
</dbReference>
<keyword evidence="1" id="KW-0436">Ligase</keyword>
<dbReference type="InterPro" id="IPR052032">
    <property type="entry name" value="ATP-dep_AA_Ligase"/>
</dbReference>
<dbReference type="SUPFAM" id="SSF56059">
    <property type="entry name" value="Glutathione synthetase ATP-binding domain-like"/>
    <property type="match status" value="1"/>
</dbReference>
<sequence length="401" mass="44892">MNIVLVEALTFGLGRLVKAAQEMNVTLHLLTYNKAFYFYELNQIESKHLVVYEIDTFNPENIIAYCQNLNKFGGIISLTDTWAMAVQEILPQLGLKAQNATTICRHKDLFRQKLLENNLTSGTVNIIYPKKGKNTIPDNIHYPVIIKDPSGTGSRSVWFAENDNELSHLLDMIGNNEQLEKVLIETYFKGTLFSAETISFKGETKILAISSRILSDIPLFMEKAISLPINTNHQELSGVEEWIKKILSCIAYTDGFAHIEFIVTPNGFEVVEVNPRLGGIQIGEALCQSYDTNIYKAFIEIAVGKRPSLLDMTLIPKTFTAQVVIYAKQTGYFKGINDKYINKERTKIFPYAQSGKKIDTITDQSACVGILMTTAQSSEIALLNAISEANKVIVQMEAPND</sequence>
<dbReference type="PANTHER" id="PTHR43585:SF2">
    <property type="entry name" value="ATP-GRASP ENZYME FSQD"/>
    <property type="match status" value="1"/>
</dbReference>
<dbReference type="PROSITE" id="PS50975">
    <property type="entry name" value="ATP_GRASP"/>
    <property type="match status" value="1"/>
</dbReference>
<accession>A0A6L9Y7L9</accession>
<dbReference type="AlphaFoldDB" id="A0A6L9Y7L9"/>
<dbReference type="Gene3D" id="3.30.470.20">
    <property type="entry name" value="ATP-grasp fold, B domain"/>
    <property type="match status" value="1"/>
</dbReference>
<evidence type="ECO:0000313" key="6">
    <source>
        <dbReference type="EMBL" id="NEN75827.1"/>
    </source>
</evidence>